<dbReference type="InterPro" id="IPR013252">
    <property type="entry name" value="Ndc80_Spc24"/>
</dbReference>
<organism evidence="14 15">
    <name type="scientific">Hippocampus comes</name>
    <name type="common">Tiger tail seahorse</name>
    <dbReference type="NCBI Taxonomy" id="109280"/>
    <lineage>
        <taxon>Eukaryota</taxon>
        <taxon>Metazoa</taxon>
        <taxon>Chordata</taxon>
        <taxon>Craniata</taxon>
        <taxon>Vertebrata</taxon>
        <taxon>Euteleostomi</taxon>
        <taxon>Actinopterygii</taxon>
        <taxon>Neopterygii</taxon>
        <taxon>Teleostei</taxon>
        <taxon>Neoteleostei</taxon>
        <taxon>Acanthomorphata</taxon>
        <taxon>Syngnathiaria</taxon>
        <taxon>Syngnathiformes</taxon>
        <taxon>Syngnathoidei</taxon>
        <taxon>Syngnathidae</taxon>
        <taxon>Hippocampus</taxon>
    </lineage>
</organism>
<evidence type="ECO:0000256" key="5">
    <source>
        <dbReference type="ARBA" id="ARBA00022776"/>
    </source>
</evidence>
<evidence type="ECO:0000256" key="13">
    <source>
        <dbReference type="SAM" id="Coils"/>
    </source>
</evidence>
<dbReference type="Proteomes" id="UP000264820">
    <property type="component" value="Unplaced"/>
</dbReference>
<evidence type="ECO:0000256" key="7">
    <source>
        <dbReference type="ARBA" id="ARBA00023054"/>
    </source>
</evidence>
<keyword evidence="5 12" id="KW-0498">Mitosis</keyword>
<proteinExistence type="inferred from homology"/>
<evidence type="ECO:0000256" key="3">
    <source>
        <dbReference type="ARBA" id="ARBA00022454"/>
    </source>
</evidence>
<dbReference type="OMA" id="DQLWDFV"/>
<evidence type="ECO:0000256" key="12">
    <source>
        <dbReference type="RuleBase" id="RU368011"/>
    </source>
</evidence>
<dbReference type="Pfam" id="PF08286">
    <property type="entry name" value="Spc24"/>
    <property type="match status" value="1"/>
</dbReference>
<dbReference type="STRING" id="109280.ENSHCOP00000022168"/>
<comment type="subunit">
    <text evidence="12">Component of the NDC80 complex.</text>
</comment>
<keyword evidence="3 12" id="KW-0158">Chromosome</keyword>
<keyword evidence="9 12" id="KW-0131">Cell cycle</keyword>
<keyword evidence="8 12" id="KW-0539">Nucleus</keyword>
<keyword evidence="6 12" id="KW-0995">Kinetochore</keyword>
<keyword evidence="10 12" id="KW-0137">Centromere</keyword>
<feature type="coiled-coil region" evidence="13">
    <location>
        <begin position="56"/>
        <end position="130"/>
    </location>
</feature>
<comment type="similarity">
    <text evidence="1 12">Belongs to the SPC24 family.</text>
</comment>
<evidence type="ECO:0000256" key="6">
    <source>
        <dbReference type="ARBA" id="ARBA00022838"/>
    </source>
</evidence>
<accession>A0A3Q2Z7X7</accession>
<evidence type="ECO:0000256" key="8">
    <source>
        <dbReference type="ARBA" id="ARBA00023242"/>
    </source>
</evidence>
<evidence type="ECO:0000313" key="14">
    <source>
        <dbReference type="Ensembl" id="ENSHCOP00000022168.1"/>
    </source>
</evidence>
<dbReference type="RefSeq" id="XP_019713933.1">
    <property type="nucleotide sequence ID" value="XM_019858374.1"/>
</dbReference>
<dbReference type="OrthoDB" id="6432863at2759"/>
<dbReference type="CTD" id="147841"/>
<dbReference type="GO" id="GO:0051301">
    <property type="term" value="P:cell division"/>
    <property type="evidence" value="ECO:0007669"/>
    <property type="project" value="UniProtKB-UniRule"/>
</dbReference>
<dbReference type="AlphaFoldDB" id="A0A3Q2Z7X7"/>
<dbReference type="GeneTree" id="ENSGT00390000005584"/>
<protein>
    <recommendedName>
        <fullName evidence="2 12">Kinetochore protein Spc24</fullName>
    </recommendedName>
</protein>
<dbReference type="PANTHER" id="PTHR22142">
    <property type="match status" value="1"/>
</dbReference>
<keyword evidence="7 13" id="KW-0175">Coiled coil</keyword>
<dbReference type="GO" id="GO:0005634">
    <property type="term" value="C:nucleus"/>
    <property type="evidence" value="ECO:0007669"/>
    <property type="project" value="UniProtKB-SubCell"/>
</dbReference>
<reference evidence="14" key="1">
    <citation type="submission" date="2025-08" db="UniProtKB">
        <authorList>
            <consortium name="Ensembl"/>
        </authorList>
    </citation>
    <scope>IDENTIFICATION</scope>
</reference>
<evidence type="ECO:0000256" key="11">
    <source>
        <dbReference type="ARBA" id="ARBA00045419"/>
    </source>
</evidence>
<dbReference type="GeneID" id="109508415"/>
<comment type="function">
    <text evidence="11">Acts as a component of the essential kinetochore-associated NDC80 complex, which is required for chromosome segregation and spindle checkpoint activity. Required for kinetochore integrity and the organization of stable microtubule binding sites in the outer plate of the kinetochore. The NDC80 complex synergistically enhances the affinity of the SKA1 complex for microtubules and may allow the NDC80 complex to track depolymerizing microtubules.</text>
</comment>
<sequence length="196" mass="22989">MLTDKFQDLQESLDTLLDLTSSQPETLIRVRNEQQAFFDRDMVTRGTVTQIFKDVVQQEESLVHRLTDIKEKLLQEKELESLEDQLRQFTAKNQLLDSDLQFLQSELERLRSSENELTALQNEVDEDTTEIIPSAIYVVRLNHLITRIKWEYDTEPHILKAVHYGPDVATPISIDTKVKSQREIADQLWNFVSDEW</sequence>
<dbReference type="GO" id="GO:0031262">
    <property type="term" value="C:Ndc80 complex"/>
    <property type="evidence" value="ECO:0007669"/>
    <property type="project" value="TreeGrafter"/>
</dbReference>
<evidence type="ECO:0000256" key="2">
    <source>
        <dbReference type="ARBA" id="ARBA00013690"/>
    </source>
</evidence>
<evidence type="ECO:0000256" key="1">
    <source>
        <dbReference type="ARBA" id="ARBA00007804"/>
    </source>
</evidence>
<keyword evidence="15" id="KW-1185">Reference proteome</keyword>
<dbReference type="PANTHER" id="PTHR22142:SF2">
    <property type="entry name" value="KINETOCHORE PROTEIN SPC24"/>
    <property type="match status" value="1"/>
</dbReference>
<dbReference type="Gene3D" id="3.30.160.570">
    <property type="entry name" value="Ncd80 complex, Spc24 subunit"/>
    <property type="match status" value="1"/>
</dbReference>
<dbReference type="GO" id="GO:0008017">
    <property type="term" value="F:microtubule binding"/>
    <property type="evidence" value="ECO:0007669"/>
    <property type="project" value="TreeGrafter"/>
</dbReference>
<keyword evidence="4 12" id="KW-0132">Cell division</keyword>
<evidence type="ECO:0000256" key="10">
    <source>
        <dbReference type="ARBA" id="ARBA00023328"/>
    </source>
</evidence>
<comment type="subcellular location">
    <subcellularLocation>
        <location evidence="12">Nucleus</location>
    </subcellularLocation>
    <subcellularLocation>
        <location evidence="12">Chromosome</location>
        <location evidence="12">Centromere</location>
        <location evidence="12">Kinetochore</location>
    </subcellularLocation>
</comment>
<evidence type="ECO:0000256" key="9">
    <source>
        <dbReference type="ARBA" id="ARBA00023306"/>
    </source>
</evidence>
<evidence type="ECO:0000313" key="15">
    <source>
        <dbReference type="Proteomes" id="UP000264820"/>
    </source>
</evidence>
<reference evidence="14" key="2">
    <citation type="submission" date="2025-09" db="UniProtKB">
        <authorList>
            <consortium name="Ensembl"/>
        </authorList>
    </citation>
    <scope>IDENTIFICATION</scope>
</reference>
<dbReference type="KEGG" id="hcq:109508415"/>
<evidence type="ECO:0000256" key="4">
    <source>
        <dbReference type="ARBA" id="ARBA00022618"/>
    </source>
</evidence>
<name>A0A3Q2Z7X7_HIPCM</name>
<dbReference type="Ensembl" id="ENSHCOT00000001762.1">
    <property type="protein sequence ID" value="ENSHCOP00000022168.1"/>
    <property type="gene ID" value="ENSHCOG00000009636.1"/>
</dbReference>
<dbReference type="GO" id="GO:0007059">
    <property type="term" value="P:chromosome segregation"/>
    <property type="evidence" value="ECO:0007669"/>
    <property type="project" value="TreeGrafter"/>
</dbReference>